<name>A0ABD3VWA6_SINWO</name>
<accession>A0ABD3VWA6</accession>
<dbReference type="Proteomes" id="UP001634394">
    <property type="component" value="Unassembled WGS sequence"/>
</dbReference>
<evidence type="ECO:0000259" key="1">
    <source>
        <dbReference type="Pfam" id="PF18658"/>
    </source>
</evidence>
<organism evidence="2 3">
    <name type="scientific">Sinanodonta woodiana</name>
    <name type="common">Chinese pond mussel</name>
    <name type="synonym">Anodonta woodiana</name>
    <dbReference type="NCBI Taxonomy" id="1069815"/>
    <lineage>
        <taxon>Eukaryota</taxon>
        <taxon>Metazoa</taxon>
        <taxon>Spiralia</taxon>
        <taxon>Lophotrochozoa</taxon>
        <taxon>Mollusca</taxon>
        <taxon>Bivalvia</taxon>
        <taxon>Autobranchia</taxon>
        <taxon>Heteroconchia</taxon>
        <taxon>Palaeoheterodonta</taxon>
        <taxon>Unionida</taxon>
        <taxon>Unionoidea</taxon>
        <taxon>Unionidae</taxon>
        <taxon>Unioninae</taxon>
        <taxon>Sinanodonta</taxon>
    </lineage>
</organism>
<comment type="caution">
    <text evidence="2">The sequence shown here is derived from an EMBL/GenBank/DDBJ whole genome shotgun (WGS) entry which is preliminary data.</text>
</comment>
<keyword evidence="3" id="KW-1185">Reference proteome</keyword>
<evidence type="ECO:0000313" key="3">
    <source>
        <dbReference type="Proteomes" id="UP001634394"/>
    </source>
</evidence>
<dbReference type="InterPro" id="IPR012337">
    <property type="entry name" value="RNaseH-like_sf"/>
</dbReference>
<dbReference type="Pfam" id="PF18658">
    <property type="entry name" value="zf-C2H2_12"/>
    <property type="match status" value="1"/>
</dbReference>
<dbReference type="PANTHER" id="PTHR45913:SF5">
    <property type="entry name" value="GENERAL TRANSCRIPTION FACTOR II-I REPEAT DOMAIN-CONTAINING PROTEIN 2A-LIKE PROTEIN"/>
    <property type="match status" value="1"/>
</dbReference>
<dbReference type="SUPFAM" id="SSF53098">
    <property type="entry name" value="Ribonuclease H-like"/>
    <property type="match status" value="1"/>
</dbReference>
<feature type="domain" description="SPIN-DOC-like zinc-finger" evidence="1">
    <location>
        <begin position="20"/>
        <end position="74"/>
    </location>
</feature>
<dbReference type="EMBL" id="JBJQND010000009">
    <property type="protein sequence ID" value="KAL3865892.1"/>
    <property type="molecule type" value="Genomic_DNA"/>
</dbReference>
<evidence type="ECO:0000313" key="2">
    <source>
        <dbReference type="EMBL" id="KAL3865892.1"/>
    </source>
</evidence>
<sequence>MAANRKRKVDNENRQFNDDWTVQYCFVQQHTNVICLLCHSTVAVAKVSNIKRHYETKHRDFHNVVGDERTAQIESLRRSLNRQHNIFSKQTADFSVACEVSYEISLMIAKSGRPFTDGDIVKQCMITALENVCPEAVRKLQTVALNRMTVQRRISHLLADVTRQLADKAANFVYFSLAADESTDIHSTAQLLVFVRGVSSSFDIIEELIGMGSMKGQPTASALFEETVRLCSSVSLDFTKLVSVTTNGAPAMTGESNGLVALLMKHRGKQNRQLVKLHRVIHQHNLCSSKELGFQALMALVRKTINFVKSRGLNHRQYRSLLEEIGADYGDLVYCCEVRWLSRGKMLKRFWELIEEVI</sequence>
<dbReference type="InterPro" id="IPR040647">
    <property type="entry name" value="SPIN-DOC_Znf-C2H2"/>
</dbReference>
<protein>
    <recommendedName>
        <fullName evidence="1">SPIN-DOC-like zinc-finger domain-containing protein</fullName>
    </recommendedName>
</protein>
<reference evidence="2 3" key="1">
    <citation type="submission" date="2024-11" db="EMBL/GenBank/DDBJ databases">
        <title>Chromosome-level genome assembly of the freshwater bivalve Anodonta woodiana.</title>
        <authorList>
            <person name="Chen X."/>
        </authorList>
    </citation>
    <scope>NUCLEOTIDE SEQUENCE [LARGE SCALE GENOMIC DNA]</scope>
    <source>
        <strain evidence="2">MN2024</strain>
        <tissue evidence="2">Gills</tissue>
    </source>
</reference>
<dbReference type="PANTHER" id="PTHR45913">
    <property type="entry name" value="EPM2A-INTERACTING PROTEIN 1"/>
    <property type="match status" value="1"/>
</dbReference>
<proteinExistence type="predicted"/>
<dbReference type="AlphaFoldDB" id="A0ABD3VWA6"/>
<gene>
    <name evidence="2" type="ORF">ACJMK2_043240</name>
</gene>